<gene>
    <name evidence="1" type="ORF">J0A69_02425</name>
</gene>
<accession>A0ABS3CB76</accession>
<proteinExistence type="predicted"/>
<sequence length="75" mass="8740">MTKLVPIFIEGRKWIQLSQLSSKQAAQLKSWLPGNGLKKILFQGIELNECVEFATYEYWFRSHQVTHLNQAALDF</sequence>
<dbReference type="Proteomes" id="UP000664480">
    <property type="component" value="Unassembled WGS sequence"/>
</dbReference>
<evidence type="ECO:0000313" key="2">
    <source>
        <dbReference type="Proteomes" id="UP000664480"/>
    </source>
</evidence>
<evidence type="ECO:0000313" key="1">
    <source>
        <dbReference type="EMBL" id="MBN7814262.1"/>
    </source>
</evidence>
<dbReference type="SUPFAM" id="SSF52499">
    <property type="entry name" value="Isochorismatase-like hydrolases"/>
    <property type="match status" value="1"/>
</dbReference>
<dbReference type="EMBL" id="JAFKCU010000001">
    <property type="protein sequence ID" value="MBN7814262.1"/>
    <property type="molecule type" value="Genomic_DNA"/>
</dbReference>
<dbReference type="InterPro" id="IPR036380">
    <property type="entry name" value="Isochorismatase-like_sf"/>
</dbReference>
<comment type="caution">
    <text evidence="1">The sequence shown here is derived from an EMBL/GenBank/DDBJ whole genome shotgun (WGS) entry which is preliminary data.</text>
</comment>
<keyword evidence="2" id="KW-1185">Reference proteome</keyword>
<name>A0ABS3CB76_9BACT</name>
<reference evidence="1 2" key="1">
    <citation type="submission" date="2021-03" db="EMBL/GenBank/DDBJ databases">
        <title>novel species isolated from a fishpond in China.</title>
        <authorList>
            <person name="Lu H."/>
            <person name="Cai Z."/>
        </authorList>
    </citation>
    <scope>NUCLEOTIDE SEQUENCE [LARGE SCALE GENOMIC DNA]</scope>
    <source>
        <strain evidence="1 2">YJ13C</strain>
    </source>
</reference>
<organism evidence="1 2">
    <name type="scientific">Algoriphagus pacificus</name>
    <dbReference type="NCBI Taxonomy" id="2811234"/>
    <lineage>
        <taxon>Bacteria</taxon>
        <taxon>Pseudomonadati</taxon>
        <taxon>Bacteroidota</taxon>
        <taxon>Cytophagia</taxon>
        <taxon>Cytophagales</taxon>
        <taxon>Cyclobacteriaceae</taxon>
        <taxon>Algoriphagus</taxon>
    </lineage>
</organism>
<dbReference type="RefSeq" id="WP_206584918.1">
    <property type="nucleotide sequence ID" value="NZ_JAFKCU010000001.1"/>
</dbReference>
<protein>
    <submittedName>
        <fullName evidence="1">Uncharacterized protein</fullName>
    </submittedName>
</protein>